<evidence type="ECO:0000259" key="4">
    <source>
        <dbReference type="SMART" id="SM01273"/>
    </source>
</evidence>
<feature type="coiled-coil region" evidence="2">
    <location>
        <begin position="134"/>
        <end position="190"/>
    </location>
</feature>
<evidence type="ECO:0000256" key="3">
    <source>
        <dbReference type="SAM" id="MobiDB-lite"/>
    </source>
</evidence>
<feature type="compositionally biased region" description="Basic residues" evidence="3">
    <location>
        <begin position="76"/>
        <end position="86"/>
    </location>
</feature>
<dbReference type="Proteomes" id="UP000515163">
    <property type="component" value="Unplaced"/>
</dbReference>
<dbReference type="RefSeq" id="XP_031548822.1">
    <property type="nucleotide sequence ID" value="XM_031692962.1"/>
</dbReference>
<keyword evidence="2" id="KW-0175">Coiled coil</keyword>
<dbReference type="KEGG" id="aten:116286446"/>
<dbReference type="InterPro" id="IPR015362">
    <property type="entry name" value="WIBG_mago-bd"/>
</dbReference>
<dbReference type="SUPFAM" id="SSF101931">
    <property type="entry name" value="Pym (Within the bgcn gene intron protein, WIBG), N-terminal domain"/>
    <property type="match status" value="1"/>
</dbReference>
<protein>
    <submittedName>
        <fullName evidence="6">Partner of Y14 and mago-like</fullName>
    </submittedName>
</protein>
<reference evidence="6" key="1">
    <citation type="submission" date="2025-08" db="UniProtKB">
        <authorList>
            <consortium name="RefSeq"/>
        </authorList>
    </citation>
    <scope>IDENTIFICATION</scope>
    <source>
        <tissue evidence="6">Tentacle</tissue>
    </source>
</reference>
<dbReference type="GO" id="GO:1903259">
    <property type="term" value="P:exon-exon junction complex disassembly"/>
    <property type="evidence" value="ECO:0007669"/>
    <property type="project" value="InterPro"/>
</dbReference>
<dbReference type="InterPro" id="IPR036348">
    <property type="entry name" value="WIBG_N_sf"/>
</dbReference>
<dbReference type="GO" id="GO:0035145">
    <property type="term" value="C:exon-exon junction complex"/>
    <property type="evidence" value="ECO:0007669"/>
    <property type="project" value="TreeGrafter"/>
</dbReference>
<dbReference type="GeneID" id="116286446"/>
<dbReference type="InParanoid" id="A0A6P8H7W1"/>
<accession>A0A6P8H7W1</accession>
<dbReference type="PANTHER" id="PTHR22959:SF0">
    <property type="entry name" value="PARTNER OF Y14 AND MAGO"/>
    <property type="match status" value="1"/>
</dbReference>
<evidence type="ECO:0000313" key="6">
    <source>
        <dbReference type="RefSeq" id="XP_031548822.1"/>
    </source>
</evidence>
<dbReference type="PANTHER" id="PTHR22959">
    <property type="entry name" value="PYM PROTEIN"/>
    <property type="match status" value="1"/>
</dbReference>
<dbReference type="AlphaFoldDB" id="A0A6P8H7W1"/>
<dbReference type="OrthoDB" id="21625at2759"/>
<keyword evidence="5" id="KW-1185">Reference proteome</keyword>
<dbReference type="SMART" id="SM01273">
    <property type="entry name" value="Mago-bind"/>
    <property type="match status" value="1"/>
</dbReference>
<dbReference type="InterPro" id="IPR039333">
    <property type="entry name" value="PYM1"/>
</dbReference>
<dbReference type="FunCoup" id="A0A6P8H7W1">
    <property type="interactions" value="1802"/>
</dbReference>
<feature type="compositionally biased region" description="Low complexity" evidence="3">
    <location>
        <begin position="1"/>
        <end position="12"/>
    </location>
</feature>
<organism evidence="5 6">
    <name type="scientific">Actinia tenebrosa</name>
    <name type="common">Australian red waratah sea anemone</name>
    <dbReference type="NCBI Taxonomy" id="6105"/>
    <lineage>
        <taxon>Eukaryota</taxon>
        <taxon>Metazoa</taxon>
        <taxon>Cnidaria</taxon>
        <taxon>Anthozoa</taxon>
        <taxon>Hexacorallia</taxon>
        <taxon>Actiniaria</taxon>
        <taxon>Actiniidae</taxon>
        <taxon>Actinia</taxon>
    </lineage>
</organism>
<feature type="region of interest" description="Disordered" evidence="3">
    <location>
        <begin position="1"/>
        <end position="104"/>
    </location>
</feature>
<dbReference type="GO" id="GO:0003723">
    <property type="term" value="F:RNA binding"/>
    <property type="evidence" value="ECO:0007669"/>
    <property type="project" value="TreeGrafter"/>
</dbReference>
<sequence length="193" mass="21797">MADGVDGSSSASSDKDSWIPATQRPDGTWRKARRVKEGFVPQDEVEKYESKGKQWLNSMPKLPPGLQEQPKILTKNQKKHDRKKNKNKESPGIQGQSMGSSLEEATKKMENIHLNSAQTKTTTAAGTVYTSNPNEVKQKKLKNLKKKLRQIEELQSKIDSGEVKNIEANQREKLAKKEEIVDEIEELERELGV</sequence>
<dbReference type="GO" id="GO:0005737">
    <property type="term" value="C:cytoplasm"/>
    <property type="evidence" value="ECO:0007669"/>
    <property type="project" value="TreeGrafter"/>
</dbReference>
<proteinExistence type="inferred from homology"/>
<evidence type="ECO:0000256" key="1">
    <source>
        <dbReference type="ARBA" id="ARBA00009394"/>
    </source>
</evidence>
<evidence type="ECO:0000313" key="5">
    <source>
        <dbReference type="Proteomes" id="UP000515163"/>
    </source>
</evidence>
<name>A0A6P8H7W1_ACTTE</name>
<feature type="domain" description="WIBG Mago-binding" evidence="4">
    <location>
        <begin position="15"/>
        <end position="41"/>
    </location>
</feature>
<comment type="similarity">
    <text evidence="1">Belongs to the pym family.</text>
</comment>
<dbReference type="Pfam" id="PF09282">
    <property type="entry name" value="Mago-bind"/>
    <property type="match status" value="1"/>
</dbReference>
<gene>
    <name evidence="6" type="primary">LOC116286446</name>
</gene>
<evidence type="ECO:0000256" key="2">
    <source>
        <dbReference type="SAM" id="Coils"/>
    </source>
</evidence>